<dbReference type="InterPro" id="IPR000713">
    <property type="entry name" value="Mur_ligase_N"/>
</dbReference>
<dbReference type="AlphaFoldDB" id="A0A7T2LLP7"/>
<evidence type="ECO:0000256" key="7">
    <source>
        <dbReference type="ARBA" id="ARBA00023306"/>
    </source>
</evidence>
<dbReference type="GO" id="GO:0016881">
    <property type="term" value="F:acid-amino acid ligase activity"/>
    <property type="evidence" value="ECO:0007669"/>
    <property type="project" value="InterPro"/>
</dbReference>
<name>A0A7T2LLP7_9SPHN</name>
<dbReference type="Proteomes" id="UP000594873">
    <property type="component" value="Chromosome"/>
</dbReference>
<keyword evidence="4" id="KW-0067">ATP-binding</keyword>
<accession>A0A7T2LLP7</accession>
<keyword evidence="6" id="KW-0573">Peptidoglycan synthesis</keyword>
<evidence type="ECO:0000259" key="11">
    <source>
        <dbReference type="Pfam" id="PF08245"/>
    </source>
</evidence>
<feature type="domain" description="Mur ligase C-terminal" evidence="10">
    <location>
        <begin position="318"/>
        <end position="450"/>
    </location>
</feature>
<dbReference type="GO" id="GO:0051301">
    <property type="term" value="P:cell division"/>
    <property type="evidence" value="ECO:0007669"/>
    <property type="project" value="UniProtKB-KW"/>
</dbReference>
<dbReference type="InterPro" id="IPR050061">
    <property type="entry name" value="MurCDEF_pg_biosynth"/>
</dbReference>
<feature type="domain" description="Mur ligase central" evidence="11">
    <location>
        <begin position="115"/>
        <end position="295"/>
    </location>
</feature>
<evidence type="ECO:0000256" key="8">
    <source>
        <dbReference type="ARBA" id="ARBA00023316"/>
    </source>
</evidence>
<dbReference type="SUPFAM" id="SSF53244">
    <property type="entry name" value="MurD-like peptide ligases, peptide-binding domain"/>
    <property type="match status" value="1"/>
</dbReference>
<dbReference type="InterPro" id="IPR036615">
    <property type="entry name" value="Mur_ligase_C_dom_sf"/>
</dbReference>
<dbReference type="GO" id="GO:0008360">
    <property type="term" value="P:regulation of cell shape"/>
    <property type="evidence" value="ECO:0007669"/>
    <property type="project" value="UniProtKB-KW"/>
</dbReference>
<dbReference type="InterPro" id="IPR013221">
    <property type="entry name" value="Mur_ligase_cen"/>
</dbReference>
<dbReference type="Gene3D" id="3.40.1190.10">
    <property type="entry name" value="Mur-like, catalytic domain"/>
    <property type="match status" value="1"/>
</dbReference>
<feature type="domain" description="Mur ligase N-terminal catalytic" evidence="9">
    <location>
        <begin position="9"/>
        <end position="108"/>
    </location>
</feature>
<dbReference type="Pfam" id="PF08245">
    <property type="entry name" value="Mur_ligase_M"/>
    <property type="match status" value="1"/>
</dbReference>
<keyword evidence="8" id="KW-0961">Cell wall biogenesis/degradation</keyword>
<dbReference type="RefSeq" id="WP_200970774.1">
    <property type="nucleotide sequence ID" value="NZ_CP065592.1"/>
</dbReference>
<evidence type="ECO:0000256" key="1">
    <source>
        <dbReference type="ARBA" id="ARBA00022598"/>
    </source>
</evidence>
<evidence type="ECO:0000313" key="13">
    <source>
        <dbReference type="Proteomes" id="UP000594873"/>
    </source>
</evidence>
<keyword evidence="13" id="KW-1185">Reference proteome</keyword>
<keyword evidence="5" id="KW-0133">Cell shape</keyword>
<dbReference type="Pfam" id="PF01225">
    <property type="entry name" value="Mur_ligase"/>
    <property type="match status" value="1"/>
</dbReference>
<dbReference type="InterPro" id="IPR004101">
    <property type="entry name" value="Mur_ligase_C"/>
</dbReference>
<dbReference type="PANTHER" id="PTHR43445:SF3">
    <property type="entry name" value="UDP-N-ACETYLMURAMATE--L-ALANINE LIGASE"/>
    <property type="match status" value="1"/>
</dbReference>
<proteinExistence type="predicted"/>
<dbReference type="GO" id="GO:0009252">
    <property type="term" value="P:peptidoglycan biosynthetic process"/>
    <property type="evidence" value="ECO:0007669"/>
    <property type="project" value="UniProtKB-KW"/>
</dbReference>
<organism evidence="12 13">
    <name type="scientific">Allosphingosinicella flava</name>
    <dbReference type="NCBI Taxonomy" id="2771430"/>
    <lineage>
        <taxon>Bacteria</taxon>
        <taxon>Pseudomonadati</taxon>
        <taxon>Pseudomonadota</taxon>
        <taxon>Alphaproteobacteria</taxon>
        <taxon>Sphingomonadales</taxon>
        <taxon>Sphingomonadaceae</taxon>
        <taxon>Allosphingosinicella</taxon>
    </lineage>
</organism>
<gene>
    <name evidence="12" type="ORF">IC614_07695</name>
</gene>
<keyword evidence="1 12" id="KW-0436">Ligase</keyword>
<evidence type="ECO:0000256" key="4">
    <source>
        <dbReference type="ARBA" id="ARBA00022840"/>
    </source>
</evidence>
<dbReference type="Gene3D" id="3.40.50.720">
    <property type="entry name" value="NAD(P)-binding Rossmann-like Domain"/>
    <property type="match status" value="1"/>
</dbReference>
<dbReference type="Gene3D" id="3.90.190.20">
    <property type="entry name" value="Mur ligase, C-terminal domain"/>
    <property type="match status" value="1"/>
</dbReference>
<sequence>MTRANSYFFCGIGGSGMLPLATILRAQGHAVAGSDRSLDQGRLGGKFAFLEAQGIGLYPQDGSGVTSADQILVTSAAIEETVPDVAAARAVGARRMTRPQLLAQLFNAAETGIAVGGTSGKSTVTGMIGWILHALGRDPTVMNGAVMKNFAQGDTPFASALTGSGDVFVSEVDESDGSIALYRPAVAVLNNITLDHKSMDELRGLFLDFVLKADRAVLNRDDPETAMIAASIPDGRVKTYSLSEAGADLHAANIREGRFAISFDATLTDTRETVHVALQVPGRHNASNALAAMLAVHAAGVPLAEAAHALAGFQGLKRRFEQVGEKNGIGVIDDFGHNPDKIAATLATLHAFPGRLLLFFQPHGYGPLKVMGDALIDTFASRMTAEDRLILTDPVYFGGTVDRSVGSADIVAGIAARGARAEHVPDREAAGDRIAALARPGDRIVVMGARDDTLSAFAAGLLDRL</sequence>
<dbReference type="SUPFAM" id="SSF53623">
    <property type="entry name" value="MurD-like peptide ligases, catalytic domain"/>
    <property type="match status" value="1"/>
</dbReference>
<dbReference type="InterPro" id="IPR036565">
    <property type="entry name" value="Mur-like_cat_sf"/>
</dbReference>
<evidence type="ECO:0000256" key="2">
    <source>
        <dbReference type="ARBA" id="ARBA00022618"/>
    </source>
</evidence>
<evidence type="ECO:0000259" key="10">
    <source>
        <dbReference type="Pfam" id="PF02875"/>
    </source>
</evidence>
<dbReference type="KEGG" id="sflv:IC614_07695"/>
<dbReference type="EMBL" id="CP065592">
    <property type="protein sequence ID" value="QPQ54247.1"/>
    <property type="molecule type" value="Genomic_DNA"/>
</dbReference>
<evidence type="ECO:0000256" key="3">
    <source>
        <dbReference type="ARBA" id="ARBA00022741"/>
    </source>
</evidence>
<evidence type="ECO:0000256" key="6">
    <source>
        <dbReference type="ARBA" id="ARBA00022984"/>
    </source>
</evidence>
<reference evidence="12 13" key="1">
    <citation type="submission" date="2020-11" db="EMBL/GenBank/DDBJ databases">
        <title>Genome seq and assembly of Sphingosinicella sp.</title>
        <authorList>
            <person name="Chhetri G."/>
        </authorList>
    </citation>
    <scope>NUCLEOTIDE SEQUENCE [LARGE SCALE GENOMIC DNA]</scope>
    <source>
        <strain evidence="12 13">UDD2</strain>
    </source>
</reference>
<keyword evidence="3" id="KW-0547">Nucleotide-binding</keyword>
<evidence type="ECO:0000313" key="12">
    <source>
        <dbReference type="EMBL" id="QPQ54247.1"/>
    </source>
</evidence>
<dbReference type="PANTHER" id="PTHR43445">
    <property type="entry name" value="UDP-N-ACETYLMURAMATE--L-ALANINE LIGASE-RELATED"/>
    <property type="match status" value="1"/>
</dbReference>
<protein>
    <submittedName>
        <fullName evidence="12">UDP-N-acetylmuramate--alanine ligase</fullName>
    </submittedName>
</protein>
<dbReference type="GO" id="GO:0005524">
    <property type="term" value="F:ATP binding"/>
    <property type="evidence" value="ECO:0007669"/>
    <property type="project" value="UniProtKB-KW"/>
</dbReference>
<evidence type="ECO:0000256" key="5">
    <source>
        <dbReference type="ARBA" id="ARBA00022960"/>
    </source>
</evidence>
<keyword evidence="2" id="KW-0132">Cell division</keyword>
<dbReference type="SUPFAM" id="SSF51984">
    <property type="entry name" value="MurCD N-terminal domain"/>
    <property type="match status" value="1"/>
</dbReference>
<dbReference type="GO" id="GO:0071555">
    <property type="term" value="P:cell wall organization"/>
    <property type="evidence" value="ECO:0007669"/>
    <property type="project" value="UniProtKB-KW"/>
</dbReference>
<evidence type="ECO:0000259" key="9">
    <source>
        <dbReference type="Pfam" id="PF01225"/>
    </source>
</evidence>
<dbReference type="Pfam" id="PF02875">
    <property type="entry name" value="Mur_ligase_C"/>
    <property type="match status" value="1"/>
</dbReference>
<keyword evidence="7" id="KW-0131">Cell cycle</keyword>